<protein>
    <recommendedName>
        <fullName evidence="8">Dolichyl-diphosphooligosaccharide--protein glycosyltransferase subunit WBP1</fullName>
        <shortName evidence="8">Oligosaccharyl transferase subunit WBP1</shortName>
    </recommendedName>
</protein>
<proteinExistence type="inferred from homology"/>
<dbReference type="Pfam" id="PF03345">
    <property type="entry name" value="OST48_N"/>
    <property type="match status" value="1"/>
</dbReference>
<gene>
    <name evidence="13" type="ORF">MSAN_00707900</name>
</gene>
<feature type="domain" description="mRNA decay factor PAT1" evidence="11">
    <location>
        <begin position="36"/>
        <end position="922"/>
    </location>
</feature>
<dbReference type="InterPro" id="IPR019167">
    <property type="entry name" value="PAT1_dom"/>
</dbReference>
<keyword evidence="5 8" id="KW-0256">Endoplasmic reticulum</keyword>
<evidence type="ECO:0000259" key="10">
    <source>
        <dbReference type="Pfam" id="PF03345"/>
    </source>
</evidence>
<comment type="function">
    <text evidence="8">Subunit of the oligosaccharyl transferase (OST) complex that catalyzes the initial transfer of a defined glycan (Glc(3)Man(9)GlcNAc(2) in eukaryotes) from the lipid carrier dolichol-pyrophosphate to an asparagine residue within an Asn-X-Ser/Thr consensus motif in nascent polypeptide chains, the first step in protein N-glycosylation. N-glycosylation occurs cotranslationally and the complex associates with the Sec61 complex at the channel-forming translocon complex that mediates protein translocation across the endoplasmic reticulum (ER).</text>
</comment>
<keyword evidence="7 8" id="KW-0472">Membrane</keyword>
<evidence type="ECO:0000256" key="7">
    <source>
        <dbReference type="ARBA" id="ARBA00023136"/>
    </source>
</evidence>
<feature type="domain" description="OST48 N-terminal" evidence="10">
    <location>
        <begin position="970"/>
        <end position="1214"/>
    </location>
</feature>
<dbReference type="InterPro" id="IPR005013">
    <property type="entry name" value="DDOST_48_kDa_subunit"/>
</dbReference>
<evidence type="ECO:0000256" key="2">
    <source>
        <dbReference type="ARBA" id="ARBA00004922"/>
    </source>
</evidence>
<evidence type="ECO:0000256" key="5">
    <source>
        <dbReference type="ARBA" id="ARBA00022824"/>
    </source>
</evidence>
<dbReference type="PANTHER" id="PTHR10830:SF0">
    <property type="entry name" value="DOLICHYL-DIPHOSPHOOLIGOSACCHARIDE--PROTEIN GLYCOSYLTRANSFERASE 48 KDA SUBUNIT"/>
    <property type="match status" value="1"/>
</dbReference>
<name>A0A8H6Z6J7_9AGAR</name>
<dbReference type="Pfam" id="PF09770">
    <property type="entry name" value="PAT1"/>
    <property type="match status" value="1"/>
</dbReference>
<evidence type="ECO:0000256" key="4">
    <source>
        <dbReference type="ARBA" id="ARBA00022692"/>
    </source>
</evidence>
<evidence type="ECO:0000259" key="12">
    <source>
        <dbReference type="Pfam" id="PF23358"/>
    </source>
</evidence>
<dbReference type="Pfam" id="PF23358">
    <property type="entry name" value="OST48_MD"/>
    <property type="match status" value="1"/>
</dbReference>
<dbReference type="InterPro" id="IPR055457">
    <property type="entry name" value="OST48_N"/>
</dbReference>
<accession>A0A8H6Z6J7</accession>
<comment type="subcellular location">
    <subcellularLocation>
        <location evidence="8">Endoplasmic reticulum membrane</location>
        <topology evidence="8">Single-pass type I membrane protein</topology>
    </subcellularLocation>
    <subcellularLocation>
        <location evidence="1">Membrane</location>
        <topology evidence="1">Single-pass type I membrane protein</topology>
    </subcellularLocation>
</comment>
<evidence type="ECO:0000256" key="3">
    <source>
        <dbReference type="ARBA" id="ARBA00008743"/>
    </source>
</evidence>
<feature type="domain" description="OST48 middle" evidence="12">
    <location>
        <begin position="1228"/>
        <end position="1369"/>
    </location>
</feature>
<comment type="caution">
    <text evidence="13">The sequence shown here is derived from an EMBL/GenBank/DDBJ whole genome shotgun (WGS) entry which is preliminary data.</text>
</comment>
<dbReference type="Proteomes" id="UP000623467">
    <property type="component" value="Unassembled WGS sequence"/>
</dbReference>
<feature type="transmembrane region" description="Helical" evidence="8">
    <location>
        <begin position="1347"/>
        <end position="1369"/>
    </location>
</feature>
<comment type="similarity">
    <text evidence="3 8">Belongs to the DDOST 48 kDa subunit family.</text>
</comment>
<dbReference type="PANTHER" id="PTHR10830">
    <property type="entry name" value="DOLICHYL-DIPHOSPHOOLIGOSACCHARIDE--PROTEIN GLYCOSYLTRANSFERASE 48 KDA SUBUNIT"/>
    <property type="match status" value="1"/>
</dbReference>
<evidence type="ECO:0000313" key="14">
    <source>
        <dbReference type="Proteomes" id="UP000623467"/>
    </source>
</evidence>
<dbReference type="OrthoDB" id="74835at2759"/>
<keyword evidence="4 8" id="KW-0812">Transmembrane</keyword>
<keyword evidence="14" id="KW-1185">Reference proteome</keyword>
<evidence type="ECO:0000256" key="8">
    <source>
        <dbReference type="RuleBase" id="RU361142"/>
    </source>
</evidence>
<dbReference type="GO" id="GO:0018279">
    <property type="term" value="P:protein N-linked glycosylation via asparagine"/>
    <property type="evidence" value="ECO:0007669"/>
    <property type="project" value="UniProtKB-UniRule"/>
</dbReference>
<keyword evidence="6 8" id="KW-1133">Transmembrane helix</keyword>
<dbReference type="GO" id="GO:0008250">
    <property type="term" value="C:oligosaccharyltransferase complex"/>
    <property type="evidence" value="ECO:0007669"/>
    <property type="project" value="TreeGrafter"/>
</dbReference>
<evidence type="ECO:0000256" key="6">
    <source>
        <dbReference type="ARBA" id="ARBA00022989"/>
    </source>
</evidence>
<evidence type="ECO:0000259" key="11">
    <source>
        <dbReference type="Pfam" id="PF09770"/>
    </source>
</evidence>
<sequence>MAFFGFQENNLEEERQRIRNGDLGENGDVAVYTWGEESYDGLGDALQEGGDDFNDETFGDSGTVGKDFDFAGQTSLLQPEFVSHQNLPVSSPAQSRVEPAPTRPAEQRPPGGRAPPSLESIWDDKSPFSVLPRENGANRFVERDRRETQFSPFPDSSPVLHQPNASQGGARTLQEIEAEMRAAALQSRGVSQRQQNALRLQQEEEQFLQDQAYQRRLAYQREREREVERELQLQALQRLQQQQVLQLREQQQHQRTPPPRMLPVSQSPRFLDQRQMLLLQQQEEQQHQLRLQHELQEQLRMEELERQLRAQQISQLNQGPIHFNHRRVPSGPTIAELQALQQQQLNRRQRSQSPAYQDFNVTPQNIQLQQRLLQELAQVEYLRDFQGASQAEQEALRAEAMRKIVETEKMEDKRRKKAAKIAHMSRYNDLMTQSDKDFITRIQVSQLVTPDPYADDFYAQVYGAILRSRMGLQTQDERVLKFGTGGGISLGNTQKAPTRRPNAMQRMEQQVERIVSNARKREEEKGLHFFKVLSERPLDEVIKRLLGNFCKLTMHRLHRHWPTLVLTSPKEDAKDKPSEGAAKEIRETLGNAENVVRKDPLTRRQVLTALEAMYDLVLKVEHLRREQPPPEEEEASKQWQKEYDDLVEQLWEGLRVMVPVETSNPHPFVSLLSPSKGKKLLPRLTRHIGSSRMLTLMTLLVACFTQLDVVKDAPLLDDLEDSPERAETERQTQAFLGSVLQSILPIVANLELHVVAALLGLLIERSPDIAAVTKSKPGLALLTLFLSRVEVIKQAWATGAEPVDLMTMQASLEQWQGLFDQFFVLLTPHFLSLFPSSRITLPPNHPPTAALAIDIIDQPVWQFLAALALQAVPEQHQVLVTSLRDKVLENVLSANKGWVADEDERRTKLANVNLFLHALGLDSSQIALLRLSVCRAGYNSGPMLSFHTFALFFLSLSGLLHAKSSNGESVLVLVEDAQKKDYSLFFSDLEEQGYSLTFRAPKDETPVVVEYNVPTFSNIIILASESKNFAKDITPQSLVELVSGGTNLLVGLSTKQTPLSSLASEFSLILPPPSTPLISFFPERKDPVSVIPIDAPKSSLVLSPNTSPVWFSGIPLALGNNPLLFPILNAPAESFAGDAHGGADVLVDATEKGGEGLWAGSQMSVAAGFQATGGARVTWLGGVDMLSDKFFKKEVSKGVKSGNAKFARDVTAWTFQESLVLRIDSTTHHLVNSTTPQEQYTTNDNIVYTAHISRFNPKTAKWEPYSGIKDMQLEFTMLDPHIRTILPAVPGSPGTYSVTFRAPDRHGVFKFVINYKRKGWTHLHSSTTVALVPPRHDGYPRFLSAAWPYYAGAISTSVAFFIFSAAWLAGDSRESKKSKGGKAQ</sequence>
<feature type="region of interest" description="Disordered" evidence="9">
    <location>
        <begin position="89"/>
        <end position="129"/>
    </location>
</feature>
<evidence type="ECO:0000256" key="9">
    <source>
        <dbReference type="SAM" id="MobiDB-lite"/>
    </source>
</evidence>
<evidence type="ECO:0000256" key="1">
    <source>
        <dbReference type="ARBA" id="ARBA00004479"/>
    </source>
</evidence>
<reference evidence="13" key="1">
    <citation type="submission" date="2020-05" db="EMBL/GenBank/DDBJ databases">
        <title>Mycena genomes resolve the evolution of fungal bioluminescence.</title>
        <authorList>
            <person name="Tsai I.J."/>
        </authorList>
    </citation>
    <scope>NUCLEOTIDE SEQUENCE</scope>
    <source>
        <strain evidence="13">160909Yilan</strain>
    </source>
</reference>
<dbReference type="InterPro" id="IPR055459">
    <property type="entry name" value="OST48_MD"/>
</dbReference>
<dbReference type="UniPathway" id="UPA00378"/>
<comment type="subunit">
    <text evidence="8">Component of the oligosaccharyltransferase (OST) complex.</text>
</comment>
<evidence type="ECO:0000313" key="13">
    <source>
        <dbReference type="EMBL" id="KAF7370746.1"/>
    </source>
</evidence>
<organism evidence="13 14">
    <name type="scientific">Mycena sanguinolenta</name>
    <dbReference type="NCBI Taxonomy" id="230812"/>
    <lineage>
        <taxon>Eukaryota</taxon>
        <taxon>Fungi</taxon>
        <taxon>Dikarya</taxon>
        <taxon>Basidiomycota</taxon>
        <taxon>Agaricomycotina</taxon>
        <taxon>Agaricomycetes</taxon>
        <taxon>Agaricomycetidae</taxon>
        <taxon>Agaricales</taxon>
        <taxon>Marasmiineae</taxon>
        <taxon>Mycenaceae</taxon>
        <taxon>Mycena</taxon>
    </lineage>
</organism>
<dbReference type="EMBL" id="JACAZH010000004">
    <property type="protein sequence ID" value="KAF7370746.1"/>
    <property type="molecule type" value="Genomic_DNA"/>
</dbReference>
<comment type="pathway">
    <text evidence="2 8">Protein modification; protein glycosylation.</text>
</comment>